<dbReference type="Pfam" id="PF01382">
    <property type="entry name" value="Avidin"/>
    <property type="match status" value="1"/>
</dbReference>
<dbReference type="InterPro" id="IPR036896">
    <property type="entry name" value="Avidin-like_sf"/>
</dbReference>
<keyword evidence="3" id="KW-0964">Secreted</keyword>
<dbReference type="Proteomes" id="UP000694393">
    <property type="component" value="Unplaced"/>
</dbReference>
<evidence type="ECO:0000256" key="7">
    <source>
        <dbReference type="ARBA" id="ARBA00023267"/>
    </source>
</evidence>
<dbReference type="PANTHER" id="PTHR34399">
    <property type="entry name" value="AVIDIN-RELATED"/>
    <property type="match status" value="1"/>
</dbReference>
<keyword evidence="11" id="KW-1185">Reference proteome</keyword>
<evidence type="ECO:0000256" key="2">
    <source>
        <dbReference type="ARBA" id="ARBA00006297"/>
    </source>
</evidence>
<evidence type="ECO:0000256" key="3">
    <source>
        <dbReference type="ARBA" id="ARBA00022525"/>
    </source>
</evidence>
<dbReference type="PANTHER" id="PTHR34399:SF3">
    <property type="entry name" value="AVID PROTEIN-RELATED"/>
    <property type="match status" value="1"/>
</dbReference>
<name>A0A8C8SAS1_9SAUR</name>
<protein>
    <recommendedName>
        <fullName evidence="12">Avidin-like</fullName>
    </recommendedName>
</protein>
<dbReference type="GO" id="GO:0005576">
    <property type="term" value="C:extracellular region"/>
    <property type="evidence" value="ECO:0007669"/>
    <property type="project" value="UniProtKB-SubCell"/>
</dbReference>
<evidence type="ECO:0000256" key="1">
    <source>
        <dbReference type="ARBA" id="ARBA00004613"/>
    </source>
</evidence>
<feature type="chain" id="PRO_5034327779" description="Avidin-like" evidence="9">
    <location>
        <begin position="37"/>
        <end position="167"/>
    </location>
</feature>
<keyword evidence="6" id="KW-0325">Glycoprotein</keyword>
<dbReference type="PRINTS" id="PR00709">
    <property type="entry name" value="AVIDIN"/>
</dbReference>
<evidence type="ECO:0000313" key="11">
    <source>
        <dbReference type="Proteomes" id="UP000694393"/>
    </source>
</evidence>
<dbReference type="Ensembl" id="ENSPCET00000016927.1">
    <property type="protein sequence ID" value="ENSPCEP00000016355.1"/>
    <property type="gene ID" value="ENSPCEG00000012853.1"/>
</dbReference>
<evidence type="ECO:0000256" key="8">
    <source>
        <dbReference type="PIRSR" id="PIRSR605468-51"/>
    </source>
</evidence>
<dbReference type="InterPro" id="IPR005468">
    <property type="entry name" value="Avidin/str"/>
</dbReference>
<proteinExistence type="inferred from homology"/>
<dbReference type="InterPro" id="IPR005469">
    <property type="entry name" value="Avidin"/>
</dbReference>
<dbReference type="PROSITE" id="PS51326">
    <property type="entry name" value="AVIDIN_2"/>
    <property type="match status" value="1"/>
</dbReference>
<evidence type="ECO:0000256" key="9">
    <source>
        <dbReference type="SAM" id="SignalP"/>
    </source>
</evidence>
<evidence type="ECO:0008006" key="12">
    <source>
        <dbReference type="Google" id="ProtNLM"/>
    </source>
</evidence>
<feature type="signal peptide" evidence="9">
    <location>
        <begin position="1"/>
        <end position="36"/>
    </location>
</feature>
<comment type="subcellular location">
    <subcellularLocation>
        <location evidence="1">Secreted</location>
    </subcellularLocation>
</comment>
<feature type="disulfide bond" evidence="8">
    <location>
        <begin position="44"/>
        <end position="126"/>
    </location>
</feature>
<keyword evidence="4 9" id="KW-0732">Signal</keyword>
<evidence type="ECO:0000256" key="6">
    <source>
        <dbReference type="ARBA" id="ARBA00023180"/>
    </source>
</evidence>
<dbReference type="AlphaFoldDB" id="A0A8C8SAS1"/>
<evidence type="ECO:0000313" key="10">
    <source>
        <dbReference type="Ensembl" id="ENSPCEP00000016355.1"/>
    </source>
</evidence>
<reference evidence="10" key="2">
    <citation type="submission" date="2025-09" db="UniProtKB">
        <authorList>
            <consortium name="Ensembl"/>
        </authorList>
    </citation>
    <scope>IDENTIFICATION</scope>
</reference>
<dbReference type="SUPFAM" id="SSF50876">
    <property type="entry name" value="Avidin/streptavidin"/>
    <property type="match status" value="1"/>
</dbReference>
<comment type="similarity">
    <text evidence="2">Belongs to the avidin/streptavidin family.</text>
</comment>
<keyword evidence="7" id="KW-0092">Biotin</keyword>
<accession>A0A8C8SAS1</accession>
<sequence>MKRATASPFFSARAQVSRWTGPVLLLRLTLPWPVSADHTLPLQCVLSGTWQSSLGGKMTISALSALGEFSGLYRPATMMASNDVLALPLHGAQQNTTQKEQPTFGFTVKCLFSESPASMTVFVGQCFVDDKGEEALRAAWLLREEVGSPKENWKAVRFGTNTFTRIK</sequence>
<evidence type="ECO:0000256" key="4">
    <source>
        <dbReference type="ARBA" id="ARBA00022729"/>
    </source>
</evidence>
<reference evidence="10" key="1">
    <citation type="submission" date="2025-08" db="UniProtKB">
        <authorList>
            <consortium name="Ensembl"/>
        </authorList>
    </citation>
    <scope>IDENTIFICATION</scope>
</reference>
<dbReference type="Gene3D" id="2.40.128.30">
    <property type="entry name" value="Avidin-like"/>
    <property type="match status" value="1"/>
</dbReference>
<dbReference type="InterPro" id="IPR051764">
    <property type="entry name" value="Avidin/Streptavidin-rel"/>
</dbReference>
<evidence type="ECO:0000256" key="5">
    <source>
        <dbReference type="ARBA" id="ARBA00023157"/>
    </source>
</evidence>
<organism evidence="10 11">
    <name type="scientific">Pelusios castaneus</name>
    <name type="common">West African mud turtle</name>
    <dbReference type="NCBI Taxonomy" id="367368"/>
    <lineage>
        <taxon>Eukaryota</taxon>
        <taxon>Metazoa</taxon>
        <taxon>Chordata</taxon>
        <taxon>Craniata</taxon>
        <taxon>Vertebrata</taxon>
        <taxon>Euteleostomi</taxon>
        <taxon>Archelosauria</taxon>
        <taxon>Testudinata</taxon>
        <taxon>Testudines</taxon>
        <taxon>Pleurodira</taxon>
        <taxon>Pelomedusidae</taxon>
        <taxon>Pelusios</taxon>
    </lineage>
</organism>
<keyword evidence="5 8" id="KW-1015">Disulfide bond</keyword>
<dbReference type="GO" id="GO:0009374">
    <property type="term" value="F:biotin binding"/>
    <property type="evidence" value="ECO:0007669"/>
    <property type="project" value="InterPro"/>
</dbReference>